<dbReference type="Gene3D" id="2.60.40.10">
    <property type="entry name" value="Immunoglobulins"/>
    <property type="match status" value="1"/>
</dbReference>
<dbReference type="InterPro" id="IPR045051">
    <property type="entry name" value="SBT"/>
</dbReference>
<dbReference type="Gene3D" id="3.40.50.200">
    <property type="entry name" value="Peptidase S8/S53 domain"/>
    <property type="match status" value="1"/>
</dbReference>
<dbReference type="InterPro" id="IPR036852">
    <property type="entry name" value="Peptidase_S8/S53_dom_sf"/>
</dbReference>
<keyword evidence="7" id="KW-1185">Reference proteome</keyword>
<dbReference type="Gene3D" id="3.50.30.30">
    <property type="match status" value="1"/>
</dbReference>
<dbReference type="PROSITE" id="PS51892">
    <property type="entry name" value="SUBTILASE"/>
    <property type="match status" value="1"/>
</dbReference>
<dbReference type="SMART" id="SM00089">
    <property type="entry name" value="PKD"/>
    <property type="match status" value="1"/>
</dbReference>
<dbReference type="GO" id="GO:0004252">
    <property type="term" value="F:serine-type endopeptidase activity"/>
    <property type="evidence" value="ECO:0007669"/>
    <property type="project" value="InterPro"/>
</dbReference>
<organism evidence="6 7">
    <name type="scientific">Salinimonas marina</name>
    <dbReference type="NCBI Taxonomy" id="2785918"/>
    <lineage>
        <taxon>Bacteria</taxon>
        <taxon>Pseudomonadati</taxon>
        <taxon>Pseudomonadota</taxon>
        <taxon>Gammaproteobacteria</taxon>
        <taxon>Alteromonadales</taxon>
        <taxon>Alteromonadaceae</taxon>
        <taxon>Alteromonas/Salinimonas group</taxon>
        <taxon>Salinimonas</taxon>
    </lineage>
</organism>
<dbReference type="SUPFAM" id="SSF52743">
    <property type="entry name" value="Subtilisin-like"/>
    <property type="match status" value="1"/>
</dbReference>
<dbReference type="InterPro" id="IPR013783">
    <property type="entry name" value="Ig-like_fold"/>
</dbReference>
<feature type="domain" description="PKD/Chitinase" evidence="5">
    <location>
        <begin position="948"/>
        <end position="1035"/>
    </location>
</feature>
<dbReference type="InterPro" id="IPR020008">
    <property type="entry name" value="GlyGly_CTERM"/>
</dbReference>
<dbReference type="NCBIfam" id="TIGR03501">
    <property type="entry name" value="GlyGly_CTERM"/>
    <property type="match status" value="1"/>
</dbReference>
<dbReference type="InterPro" id="IPR022409">
    <property type="entry name" value="PKD/Chitinase_dom"/>
</dbReference>
<evidence type="ECO:0000256" key="3">
    <source>
        <dbReference type="ARBA" id="ARBA00022825"/>
    </source>
</evidence>
<dbReference type="AlphaFoldDB" id="A0A7S9E019"/>
<dbReference type="Pfam" id="PF22352">
    <property type="entry name" value="K319L-like_PKD"/>
    <property type="match status" value="1"/>
</dbReference>
<keyword evidence="2" id="KW-0378">Hydrolase</keyword>
<dbReference type="InterPro" id="IPR046450">
    <property type="entry name" value="PA_dom_sf"/>
</dbReference>
<dbReference type="InterPro" id="IPR035986">
    <property type="entry name" value="PKD_dom_sf"/>
</dbReference>
<sequence>MGGLTTLAPITGSSNTGGVTADIVYAGNFANGNDAGGDPAQCLEPFPAGTFSGQIVVCDRGDIARIQKAKNVQAGGAGGFVLANVADGANDLANDTYVLPGIHIDAADATRLRNWLATGSNHQATITPASGGITIDESRADIIADFSSRGPNSSVSTLTPHLSAPGVDIYAAYSDEQYGHDETGPSPADYAYLSGTSMASPFVAGAAALIANAHSDWTVDEVRSALMLTANTALTTDDGQSIADWFDMGAGRMQVDAAIQSSLVMNETTAAYRAANPALGGEPRSLNVPAVVDTNCFNRCSWTRTVTATQDGSWSLQTRSLSPDFEVSVTPASFTLAQGQSQQLTVTIDTSRLGNNVRGLGVVDITASAGPDLHLPVAAFASNGTVPDAITLDAHRNYDSFLLKDIFTIEIDEFIATSYGLVRAFNTVGQLAPDSDNRNAFDDLTDGVTTQFIEVLDQDKRLVVEIIDATAPDLDLYLVRDANNNGVAEESELVGESTSFDATEYISLSYPVAGQYIIVVHNFQGSGAPEDEFTLSYARIDNTVRDNLTIEGPASAAANSEFDLRLQWAIDQAQTGDRYYGAYELGSNAQEPDNIGLTEVDWVRRQNDVYLSSPDAGRVEPGAQATFSVNVISNDTNRDRRYQIAVTVPDTLTLDPGSVGNGATVAGDTILWEVLQPAVERPSQLLALSTSHTDTQCEVAGSKLSASVPYSAQYNLGDEQHYASFQVDMTYLGKPVQNLVVAKNGFVTFDDSLPHTVPTGLTLPDTAQPNAVLAPYWAALSSDSHSEVVVARTKQDDYVVSWHQLLTTAGERVSAQLLIRSQPVAGQPAFIMHYSQLPRSSEALAGFEDNRGTHGYTLDLAGAGVTNNTSICYYPLHTETHQDTGSDAMLQAVAGLEFSAQVASSAPPGPFGIRVTSQVTNIEGTRSEQASVYTGVQVEGIPEVSINNGSEELQLTAGQSLSISARGQDANGDTLQYRWATEANSPLQLTSANTATVIVSAPTTAGSGPYPLRVTVTDPYGNSASATVIIIVQPPSSAPSSGSSSGGSMGLWLLLGLGITGWQRRYRRSGVRA</sequence>
<comment type="caution">
    <text evidence="4">Lacks conserved residue(s) required for the propagation of feature annotation.</text>
</comment>
<evidence type="ECO:0000313" key="6">
    <source>
        <dbReference type="EMBL" id="QPG07080.1"/>
    </source>
</evidence>
<dbReference type="InterPro" id="IPR023828">
    <property type="entry name" value="Peptidase_S8_Ser-AS"/>
</dbReference>
<evidence type="ECO:0000313" key="7">
    <source>
        <dbReference type="Proteomes" id="UP000595095"/>
    </source>
</evidence>
<dbReference type="InterPro" id="IPR000209">
    <property type="entry name" value="Peptidase_S8/S53_dom"/>
</dbReference>
<dbReference type="PANTHER" id="PTHR10795">
    <property type="entry name" value="PROPROTEIN CONVERTASE SUBTILISIN/KEXIN"/>
    <property type="match status" value="1"/>
</dbReference>
<keyword evidence="3" id="KW-0720">Serine protease</keyword>
<keyword evidence="1" id="KW-0645">Protease</keyword>
<evidence type="ECO:0000256" key="4">
    <source>
        <dbReference type="PROSITE-ProRule" id="PRU01240"/>
    </source>
</evidence>
<dbReference type="Proteomes" id="UP000595095">
    <property type="component" value="Chromosome"/>
</dbReference>
<dbReference type="CDD" id="cd00146">
    <property type="entry name" value="PKD"/>
    <property type="match status" value="1"/>
</dbReference>
<dbReference type="Pfam" id="PF00082">
    <property type="entry name" value="Peptidase_S8"/>
    <property type="match status" value="1"/>
</dbReference>
<dbReference type="Gene3D" id="2.60.120.380">
    <property type="match status" value="1"/>
</dbReference>
<dbReference type="KEGG" id="smaa:IT774_08270"/>
<dbReference type="PROSITE" id="PS00138">
    <property type="entry name" value="SUBTILASE_SER"/>
    <property type="match status" value="1"/>
</dbReference>
<dbReference type="GO" id="GO:0006508">
    <property type="term" value="P:proteolysis"/>
    <property type="evidence" value="ECO:0007669"/>
    <property type="project" value="UniProtKB-KW"/>
</dbReference>
<proteinExistence type="inferred from homology"/>
<dbReference type="CDD" id="cd02120">
    <property type="entry name" value="PA_subtilisin_like"/>
    <property type="match status" value="1"/>
</dbReference>
<comment type="similarity">
    <text evidence="4">Belongs to the peptidase S8 family.</text>
</comment>
<evidence type="ECO:0000256" key="2">
    <source>
        <dbReference type="ARBA" id="ARBA00022801"/>
    </source>
</evidence>
<reference evidence="6 7" key="1">
    <citation type="submission" date="2020-11" db="EMBL/GenBank/DDBJ databases">
        <title>Complete genome sequence for Salinimonas sp. strain G2-b.</title>
        <authorList>
            <person name="Park S.-J."/>
        </authorList>
    </citation>
    <scope>NUCLEOTIDE SEQUENCE [LARGE SCALE GENOMIC DNA]</scope>
    <source>
        <strain evidence="6 7">G2-b</strain>
    </source>
</reference>
<evidence type="ECO:0000259" key="5">
    <source>
        <dbReference type="SMART" id="SM00089"/>
    </source>
</evidence>
<gene>
    <name evidence="6" type="ORF">IT774_08270</name>
</gene>
<dbReference type="EMBL" id="CP064795">
    <property type="protein sequence ID" value="QPG07080.1"/>
    <property type="molecule type" value="Genomic_DNA"/>
</dbReference>
<accession>A0A7S9E019</accession>
<protein>
    <submittedName>
        <fullName evidence="6">S8 family serine peptidase</fullName>
    </submittedName>
</protein>
<dbReference type="SUPFAM" id="SSF49299">
    <property type="entry name" value="PKD domain"/>
    <property type="match status" value="1"/>
</dbReference>
<dbReference type="SUPFAM" id="SSF52025">
    <property type="entry name" value="PA domain"/>
    <property type="match status" value="1"/>
</dbReference>
<name>A0A7S9E019_9ALTE</name>
<evidence type="ECO:0000256" key="1">
    <source>
        <dbReference type="ARBA" id="ARBA00022670"/>
    </source>
</evidence>